<reference evidence="1" key="1">
    <citation type="journal article" date="2015" name="Nature">
        <title>Complex archaea that bridge the gap between prokaryotes and eukaryotes.</title>
        <authorList>
            <person name="Spang A."/>
            <person name="Saw J.H."/>
            <person name="Jorgensen S.L."/>
            <person name="Zaremba-Niedzwiedzka K."/>
            <person name="Martijn J."/>
            <person name="Lind A.E."/>
            <person name="van Eijk R."/>
            <person name="Schleper C."/>
            <person name="Guy L."/>
            <person name="Ettema T.J."/>
        </authorList>
    </citation>
    <scope>NUCLEOTIDE SEQUENCE</scope>
</reference>
<proteinExistence type="predicted"/>
<accession>A0A0F9DU83</accession>
<dbReference type="AlphaFoldDB" id="A0A0F9DU83"/>
<name>A0A0F9DU83_9ZZZZ</name>
<protein>
    <submittedName>
        <fullName evidence="1">Uncharacterized protein</fullName>
    </submittedName>
</protein>
<evidence type="ECO:0000313" key="1">
    <source>
        <dbReference type="EMBL" id="KKL65294.1"/>
    </source>
</evidence>
<organism evidence="1">
    <name type="scientific">marine sediment metagenome</name>
    <dbReference type="NCBI Taxonomy" id="412755"/>
    <lineage>
        <taxon>unclassified sequences</taxon>
        <taxon>metagenomes</taxon>
        <taxon>ecological metagenomes</taxon>
    </lineage>
</organism>
<comment type="caution">
    <text evidence="1">The sequence shown here is derived from an EMBL/GenBank/DDBJ whole genome shotgun (WGS) entry which is preliminary data.</text>
</comment>
<gene>
    <name evidence="1" type="ORF">LCGC14_2156380</name>
</gene>
<dbReference type="EMBL" id="LAZR01027581">
    <property type="protein sequence ID" value="KKL65294.1"/>
    <property type="molecule type" value="Genomic_DNA"/>
</dbReference>
<sequence length="60" mass="7610">MEKYEICNWEHESAQICEKCGFFMHNHFHRKSGFLEKDQRYIVSYPYLNKRLYKRYKKKE</sequence>